<keyword evidence="2" id="KW-1185">Reference proteome</keyword>
<reference evidence="1" key="1">
    <citation type="journal article" date="2023" name="Plant J.">
        <title>Genome sequences and population genomics provide insights into the demographic history, inbreeding, and mutation load of two 'living fossil' tree species of Dipteronia.</title>
        <authorList>
            <person name="Feng Y."/>
            <person name="Comes H.P."/>
            <person name="Chen J."/>
            <person name="Zhu S."/>
            <person name="Lu R."/>
            <person name="Zhang X."/>
            <person name="Li P."/>
            <person name="Qiu J."/>
            <person name="Olsen K.M."/>
            <person name="Qiu Y."/>
        </authorList>
    </citation>
    <scope>NUCLEOTIDE SEQUENCE</scope>
    <source>
        <strain evidence="1">NBL</strain>
    </source>
</reference>
<dbReference type="PANTHER" id="PTHR33116:SF86">
    <property type="entry name" value="REVERSE TRANSCRIPTASE DOMAIN-CONTAINING PROTEIN"/>
    <property type="match status" value="1"/>
</dbReference>
<organism evidence="1 2">
    <name type="scientific">Dipteronia sinensis</name>
    <dbReference type="NCBI Taxonomy" id="43782"/>
    <lineage>
        <taxon>Eukaryota</taxon>
        <taxon>Viridiplantae</taxon>
        <taxon>Streptophyta</taxon>
        <taxon>Embryophyta</taxon>
        <taxon>Tracheophyta</taxon>
        <taxon>Spermatophyta</taxon>
        <taxon>Magnoliopsida</taxon>
        <taxon>eudicotyledons</taxon>
        <taxon>Gunneridae</taxon>
        <taxon>Pentapetalae</taxon>
        <taxon>rosids</taxon>
        <taxon>malvids</taxon>
        <taxon>Sapindales</taxon>
        <taxon>Sapindaceae</taxon>
        <taxon>Hippocastanoideae</taxon>
        <taxon>Acereae</taxon>
        <taxon>Dipteronia</taxon>
    </lineage>
</organism>
<evidence type="ECO:0000313" key="1">
    <source>
        <dbReference type="EMBL" id="KAK3211830.1"/>
    </source>
</evidence>
<dbReference type="AlphaFoldDB" id="A0AAE0ADA1"/>
<dbReference type="PANTHER" id="PTHR33116">
    <property type="entry name" value="REVERSE TRANSCRIPTASE ZINC-BINDING DOMAIN-CONTAINING PROTEIN-RELATED-RELATED"/>
    <property type="match status" value="1"/>
</dbReference>
<name>A0AAE0ADA1_9ROSI</name>
<evidence type="ECO:0000313" key="2">
    <source>
        <dbReference type="Proteomes" id="UP001281410"/>
    </source>
</evidence>
<gene>
    <name evidence="1" type="ORF">Dsin_016536</name>
</gene>
<comment type="caution">
    <text evidence="1">The sequence shown here is derived from an EMBL/GenBank/DDBJ whole genome shotgun (WGS) entry which is preliminary data.</text>
</comment>
<proteinExistence type="predicted"/>
<sequence>MRKFGNEKIWKIHWCSWKKLCNSKTDGGLGFRDLEIFNRALLAKQCWRILKSPDSLATRTLKGCYFPNCNFLEATKKYSGFYLWNSLMWGKGILEKGIRWRVGNGSSIRVYKDNWLPRPYTFKIISTPAINVDTTVNNLFSSSGGWNLQLLKQNFLDCDVEAVLKIAIGSGSRDDSVIWNFEGNGVYSVKSGY</sequence>
<accession>A0AAE0ADA1</accession>
<dbReference type="EMBL" id="JANJYJ010000005">
    <property type="protein sequence ID" value="KAK3211830.1"/>
    <property type="molecule type" value="Genomic_DNA"/>
</dbReference>
<protein>
    <submittedName>
        <fullName evidence="1">Uncharacterized protein</fullName>
    </submittedName>
</protein>
<dbReference type="Proteomes" id="UP001281410">
    <property type="component" value="Unassembled WGS sequence"/>
</dbReference>